<keyword evidence="7" id="KW-1185">Reference proteome</keyword>
<keyword evidence="2" id="KW-0408">Iron</keyword>
<keyword evidence="1" id="KW-0677">Repeat</keyword>
<evidence type="ECO:0000256" key="3">
    <source>
        <dbReference type="SAM" id="MobiDB-lite"/>
    </source>
</evidence>
<keyword evidence="4" id="KW-1133">Transmembrane helix</keyword>
<dbReference type="InterPro" id="IPR011043">
    <property type="entry name" value="Gal_Oxase/kelch_b-propeller"/>
</dbReference>
<dbReference type="SUPFAM" id="SSF50965">
    <property type="entry name" value="Galactose oxidase, central domain"/>
    <property type="match status" value="1"/>
</dbReference>
<keyword evidence="5" id="KW-0732">Signal</keyword>
<accession>A0A8K0VZ08</accession>
<dbReference type="PANTHER" id="PTHR47435:SF4">
    <property type="entry name" value="KELCH REPEAT PROTEIN (AFU_ORTHOLOGUE AFUA_5G12780)"/>
    <property type="match status" value="1"/>
</dbReference>
<keyword evidence="4" id="KW-0812">Transmembrane</keyword>
<protein>
    <recommendedName>
        <fullName evidence="8">Kelch repeat protein</fullName>
    </recommendedName>
</protein>
<feature type="transmembrane region" description="Helical" evidence="4">
    <location>
        <begin position="464"/>
        <end position="489"/>
    </location>
</feature>
<dbReference type="PANTHER" id="PTHR47435">
    <property type="entry name" value="KELCH REPEAT PROTEIN (AFU_ORTHOLOGUE AFUA_5G12780)"/>
    <property type="match status" value="1"/>
</dbReference>
<evidence type="ECO:0000256" key="5">
    <source>
        <dbReference type="SAM" id="SignalP"/>
    </source>
</evidence>
<name>A0A8K0VZ08_9PLEO</name>
<feature type="region of interest" description="Disordered" evidence="3">
    <location>
        <begin position="498"/>
        <end position="573"/>
    </location>
</feature>
<feature type="signal peptide" evidence="5">
    <location>
        <begin position="1"/>
        <end position="15"/>
    </location>
</feature>
<evidence type="ECO:0000313" key="6">
    <source>
        <dbReference type="EMBL" id="KAH7087779.1"/>
    </source>
</evidence>
<gene>
    <name evidence="6" type="ORF">FB567DRAFT_353815</name>
</gene>
<evidence type="ECO:0000313" key="7">
    <source>
        <dbReference type="Proteomes" id="UP000813461"/>
    </source>
</evidence>
<dbReference type="InterPro" id="IPR015915">
    <property type="entry name" value="Kelch-typ_b-propeller"/>
</dbReference>
<evidence type="ECO:0000256" key="2">
    <source>
        <dbReference type="ARBA" id="ARBA00023004"/>
    </source>
</evidence>
<dbReference type="Proteomes" id="UP000813461">
    <property type="component" value="Unassembled WGS sequence"/>
</dbReference>
<feature type="chain" id="PRO_5035481218" description="Kelch repeat protein" evidence="5">
    <location>
        <begin position="16"/>
        <end position="637"/>
    </location>
</feature>
<dbReference type="Pfam" id="PF24681">
    <property type="entry name" value="Kelch_KLHDC2_KLHL20_DRC7"/>
    <property type="match status" value="1"/>
</dbReference>
<reference evidence="6" key="1">
    <citation type="journal article" date="2021" name="Nat. Commun.">
        <title>Genetic determinants of endophytism in the Arabidopsis root mycobiome.</title>
        <authorList>
            <person name="Mesny F."/>
            <person name="Miyauchi S."/>
            <person name="Thiergart T."/>
            <person name="Pickel B."/>
            <person name="Atanasova L."/>
            <person name="Karlsson M."/>
            <person name="Huettel B."/>
            <person name="Barry K.W."/>
            <person name="Haridas S."/>
            <person name="Chen C."/>
            <person name="Bauer D."/>
            <person name="Andreopoulos W."/>
            <person name="Pangilinan J."/>
            <person name="LaButti K."/>
            <person name="Riley R."/>
            <person name="Lipzen A."/>
            <person name="Clum A."/>
            <person name="Drula E."/>
            <person name="Henrissat B."/>
            <person name="Kohler A."/>
            <person name="Grigoriev I.V."/>
            <person name="Martin F.M."/>
            <person name="Hacquard S."/>
        </authorList>
    </citation>
    <scope>NUCLEOTIDE SEQUENCE</scope>
    <source>
        <strain evidence="6">MPI-SDFR-AT-0120</strain>
    </source>
</reference>
<organism evidence="6 7">
    <name type="scientific">Paraphoma chrysanthemicola</name>
    <dbReference type="NCBI Taxonomy" id="798071"/>
    <lineage>
        <taxon>Eukaryota</taxon>
        <taxon>Fungi</taxon>
        <taxon>Dikarya</taxon>
        <taxon>Ascomycota</taxon>
        <taxon>Pezizomycotina</taxon>
        <taxon>Dothideomycetes</taxon>
        <taxon>Pleosporomycetidae</taxon>
        <taxon>Pleosporales</taxon>
        <taxon>Pleosporineae</taxon>
        <taxon>Phaeosphaeriaceae</taxon>
        <taxon>Paraphoma</taxon>
    </lineage>
</organism>
<dbReference type="GO" id="GO:0019760">
    <property type="term" value="P:glucosinolate metabolic process"/>
    <property type="evidence" value="ECO:0007669"/>
    <property type="project" value="UniProtKB-ARBA"/>
</dbReference>
<evidence type="ECO:0008006" key="8">
    <source>
        <dbReference type="Google" id="ProtNLM"/>
    </source>
</evidence>
<dbReference type="Gene3D" id="2.120.10.80">
    <property type="entry name" value="Kelch-type beta propeller"/>
    <property type="match status" value="2"/>
</dbReference>
<sequence length="637" mass="69151">MRLAIFNAVLALAAAQQAIQNPIKDFCRRHQQQTCIVDNRLYIDGGLAYYGTGISGSSRPERNTWLIYGDLTQLSSGAPPLDASLPKSPDVPSVSGGVLWPDNINKLFYLFGGEYSNSSVQSFSGLWYFDTLNNKWDRATSDGSQAQISWPAFGATAITDEGMAYYYGGYLSNKSVSGWTGPPLMLNSLARYDMNKRTWSNLTNGIPRAEGNLQYIPSGDRGLLIYFGGVETALGSYVSYLNMSQIQVYDIANSRWYTQPATGDIPRARRGFCSGIVWAKDRSSYNIYMYGGILQDGTAVGDVYILSLPSFRWIPYYETPDKVWFGGKAWATCNVIQNSQMIVMSGFYTNVTKDLCDKREIGGQSTLMLGQESLENLEKGGVWRGLDANITEYRVPTNITAVIGGNTEGKASVTAPAAGWATSDLSMVFNRRYTAVSRVATRSVPASSTPTTSQAPSGGSSTNVGAIAGGVVGGVVVLAAICTLAFCCLRSRRRKRAAQTDGNFAPAIDPNTRSPTVEDKSVAHFSMSQGSTMYSPHAQGSAYSPAGSPRPQSDMHHSGIYHESPVHGQGKWGQQNDVGFVPQQYGNPQTYYPPPQEYPYAGRDAQAMSAELPSTQTPMRPAELPNVSSPKPVRGLF</sequence>
<dbReference type="EMBL" id="JAGMVJ010000009">
    <property type="protein sequence ID" value="KAH7087779.1"/>
    <property type="molecule type" value="Genomic_DNA"/>
</dbReference>
<evidence type="ECO:0000256" key="4">
    <source>
        <dbReference type="SAM" id="Phobius"/>
    </source>
</evidence>
<comment type="caution">
    <text evidence="6">The sequence shown here is derived from an EMBL/GenBank/DDBJ whole genome shotgun (WGS) entry which is preliminary data.</text>
</comment>
<keyword evidence="4" id="KW-0472">Membrane</keyword>
<evidence type="ECO:0000256" key="1">
    <source>
        <dbReference type="ARBA" id="ARBA00022737"/>
    </source>
</evidence>
<proteinExistence type="predicted"/>
<feature type="region of interest" description="Disordered" evidence="3">
    <location>
        <begin position="599"/>
        <end position="637"/>
    </location>
</feature>
<dbReference type="AlphaFoldDB" id="A0A8K0VZ08"/>
<dbReference type="OrthoDB" id="10251809at2759"/>
<feature type="region of interest" description="Disordered" evidence="3">
    <location>
        <begin position="440"/>
        <end position="460"/>
    </location>
</feature>